<protein>
    <recommendedName>
        <fullName evidence="3">lipoyl(octanoyl) transferase</fullName>
        <ecNumber evidence="3">2.3.1.181</ecNumber>
    </recommendedName>
</protein>
<dbReference type="Pfam" id="PF21948">
    <property type="entry name" value="LplA-B_cat"/>
    <property type="match status" value="1"/>
</dbReference>
<dbReference type="Proteomes" id="UP001530400">
    <property type="component" value="Unassembled WGS sequence"/>
</dbReference>
<evidence type="ECO:0000259" key="8">
    <source>
        <dbReference type="PROSITE" id="PS51733"/>
    </source>
</evidence>
<dbReference type="FunFam" id="3.30.930.10:FF:000020">
    <property type="entry name" value="Octanoyltransferase"/>
    <property type="match status" value="1"/>
</dbReference>
<organism evidence="9 10">
    <name type="scientific">Cyclotella atomus</name>
    <dbReference type="NCBI Taxonomy" id="382360"/>
    <lineage>
        <taxon>Eukaryota</taxon>
        <taxon>Sar</taxon>
        <taxon>Stramenopiles</taxon>
        <taxon>Ochrophyta</taxon>
        <taxon>Bacillariophyta</taxon>
        <taxon>Coscinodiscophyceae</taxon>
        <taxon>Thalassiosirophycidae</taxon>
        <taxon>Stephanodiscales</taxon>
        <taxon>Stephanodiscaceae</taxon>
        <taxon>Cyclotella</taxon>
    </lineage>
</organism>
<reference evidence="9 10" key="1">
    <citation type="submission" date="2024-10" db="EMBL/GenBank/DDBJ databases">
        <title>Updated reference genomes for cyclostephanoid diatoms.</title>
        <authorList>
            <person name="Roberts W.R."/>
            <person name="Alverson A.J."/>
        </authorList>
    </citation>
    <scope>NUCLEOTIDE SEQUENCE [LARGE SCALE GENOMIC DNA]</scope>
    <source>
        <strain evidence="9 10">AJA010-31</strain>
    </source>
</reference>
<dbReference type="EMBL" id="JALLPJ020001263">
    <property type="protein sequence ID" value="KAL3772641.1"/>
    <property type="molecule type" value="Genomic_DNA"/>
</dbReference>
<dbReference type="NCBIfam" id="TIGR00214">
    <property type="entry name" value="lipB"/>
    <property type="match status" value="1"/>
</dbReference>
<comment type="similarity">
    <text evidence="2">Belongs to the LipB family.</text>
</comment>
<dbReference type="CDD" id="cd16444">
    <property type="entry name" value="LipB"/>
    <property type="match status" value="1"/>
</dbReference>
<sequence length="328" mass="36887">MVFLQTIVLLLALLEIGVFAFRLPYSTTRRMWQRQIQHLAPQQLGEFEPINTSNEDRALRRVWLYDYVSASDSSTVTYHEIWDHQKSLVNHQLSRIGKGPKEPPLYDQFIPVDLVKDSQTTIGCDSIIMVEHDPVYTLGTASDASFIKGYHASDENREEVTISDDGQNPIPIVRIERGGEVTYHGPGQLVVYPIIDLRGYNQDIHWYMRALEEVIILALDKAGIKGATREDNLTGVWVSGKKIAALGIKARRWVTMHGLAINVDLKSLQNFEGIVPCGIEGREVTCINTEFQDDSAGFTIRDFAVHVQEALEEVFGISLVPAPLNDKV</sequence>
<dbReference type="InterPro" id="IPR045864">
    <property type="entry name" value="aa-tRNA-synth_II/BPL/LPL"/>
</dbReference>
<dbReference type="PROSITE" id="PS51733">
    <property type="entry name" value="BPL_LPL_CATALYTIC"/>
    <property type="match status" value="1"/>
</dbReference>
<evidence type="ECO:0000313" key="9">
    <source>
        <dbReference type="EMBL" id="KAL3772641.1"/>
    </source>
</evidence>
<evidence type="ECO:0000256" key="6">
    <source>
        <dbReference type="ARBA" id="ARBA00023315"/>
    </source>
</evidence>
<name>A0ABD3NE37_9STRA</name>
<gene>
    <name evidence="9" type="ORF">ACHAWO_013186</name>
</gene>
<dbReference type="AlphaFoldDB" id="A0ABD3NE37"/>
<dbReference type="SUPFAM" id="SSF55681">
    <property type="entry name" value="Class II aaRS and biotin synthetases"/>
    <property type="match status" value="1"/>
</dbReference>
<keyword evidence="6" id="KW-0012">Acyltransferase</keyword>
<evidence type="ECO:0000256" key="1">
    <source>
        <dbReference type="ARBA" id="ARBA00004821"/>
    </source>
</evidence>
<feature type="domain" description="BPL/LPL catalytic" evidence="8">
    <location>
        <begin position="121"/>
        <end position="319"/>
    </location>
</feature>
<dbReference type="InterPro" id="IPR000544">
    <property type="entry name" value="Octanoyltransferase"/>
</dbReference>
<evidence type="ECO:0000256" key="5">
    <source>
        <dbReference type="ARBA" id="ARBA00022679"/>
    </source>
</evidence>
<dbReference type="InterPro" id="IPR004143">
    <property type="entry name" value="BPL_LPL_catalytic"/>
</dbReference>
<dbReference type="PANTHER" id="PTHR10993">
    <property type="entry name" value="OCTANOYLTRANSFERASE"/>
    <property type="match status" value="1"/>
</dbReference>
<keyword evidence="7" id="KW-0732">Signal</keyword>
<evidence type="ECO:0000256" key="4">
    <source>
        <dbReference type="ARBA" id="ARBA00022490"/>
    </source>
</evidence>
<dbReference type="PANTHER" id="PTHR10993:SF7">
    <property type="entry name" value="LIPOYLTRANSFERASE 2, MITOCHONDRIAL-RELATED"/>
    <property type="match status" value="1"/>
</dbReference>
<feature type="signal peptide" evidence="7">
    <location>
        <begin position="1"/>
        <end position="20"/>
    </location>
</feature>
<dbReference type="InterPro" id="IPR020605">
    <property type="entry name" value="Octanoyltransferase_CS"/>
</dbReference>
<evidence type="ECO:0000256" key="3">
    <source>
        <dbReference type="ARBA" id="ARBA00012334"/>
    </source>
</evidence>
<dbReference type="Gene3D" id="3.30.930.10">
    <property type="entry name" value="Bira Bifunctional Protein, Domain 2"/>
    <property type="match status" value="1"/>
</dbReference>
<dbReference type="GO" id="GO:0033819">
    <property type="term" value="F:lipoyl(octanoyl) transferase activity"/>
    <property type="evidence" value="ECO:0007669"/>
    <property type="project" value="UniProtKB-EC"/>
</dbReference>
<dbReference type="HAMAP" id="MF_00013">
    <property type="entry name" value="LipB"/>
    <property type="match status" value="1"/>
</dbReference>
<dbReference type="EC" id="2.3.1.181" evidence="3"/>
<keyword evidence="5" id="KW-0808">Transferase</keyword>
<comment type="pathway">
    <text evidence="1">Protein modification; protein lipoylation via endogenous pathway; protein N(6)-(lipoyl)lysine from octanoyl-[acyl-carrier-protein]: step 1/2.</text>
</comment>
<evidence type="ECO:0000256" key="7">
    <source>
        <dbReference type="SAM" id="SignalP"/>
    </source>
</evidence>
<feature type="chain" id="PRO_5044894005" description="lipoyl(octanoyl) transferase" evidence="7">
    <location>
        <begin position="21"/>
        <end position="328"/>
    </location>
</feature>
<dbReference type="PROSITE" id="PS01313">
    <property type="entry name" value="LIPB"/>
    <property type="match status" value="1"/>
</dbReference>
<accession>A0ABD3NE37</accession>
<keyword evidence="4" id="KW-0963">Cytoplasm</keyword>
<keyword evidence="10" id="KW-1185">Reference proteome</keyword>
<comment type="caution">
    <text evidence="9">The sequence shown here is derived from an EMBL/GenBank/DDBJ whole genome shotgun (WGS) entry which is preliminary data.</text>
</comment>
<proteinExistence type="inferred from homology"/>
<evidence type="ECO:0000256" key="2">
    <source>
        <dbReference type="ARBA" id="ARBA00007907"/>
    </source>
</evidence>
<evidence type="ECO:0000313" key="10">
    <source>
        <dbReference type="Proteomes" id="UP001530400"/>
    </source>
</evidence>